<proteinExistence type="predicted"/>
<sequence>MLRTVDLQICARRLCTSSPCIQFLCNNQGYDFAKMTKTTPLELINRGLETESTKFIHAYLGTYGSAERRCPGVCRNVTVSPNTVSAIPPSTHCLSLWYSPQSCLRIIH</sequence>
<protein>
    <submittedName>
        <fullName evidence="1">(northern house mosquito) hypothetical protein</fullName>
    </submittedName>
</protein>
<dbReference type="AlphaFoldDB" id="A0A8D8FQV1"/>
<name>A0A8D8FQV1_CULPI</name>
<dbReference type="EMBL" id="HBUE01285557">
    <property type="protein sequence ID" value="CAG6571278.1"/>
    <property type="molecule type" value="Transcribed_RNA"/>
</dbReference>
<dbReference type="EMBL" id="HBUE01086639">
    <property type="protein sequence ID" value="CAG6479805.1"/>
    <property type="molecule type" value="Transcribed_RNA"/>
</dbReference>
<accession>A0A8D8FQV1</accession>
<organism evidence="1">
    <name type="scientific">Culex pipiens</name>
    <name type="common">House mosquito</name>
    <dbReference type="NCBI Taxonomy" id="7175"/>
    <lineage>
        <taxon>Eukaryota</taxon>
        <taxon>Metazoa</taxon>
        <taxon>Ecdysozoa</taxon>
        <taxon>Arthropoda</taxon>
        <taxon>Hexapoda</taxon>
        <taxon>Insecta</taxon>
        <taxon>Pterygota</taxon>
        <taxon>Neoptera</taxon>
        <taxon>Endopterygota</taxon>
        <taxon>Diptera</taxon>
        <taxon>Nematocera</taxon>
        <taxon>Culicoidea</taxon>
        <taxon>Culicidae</taxon>
        <taxon>Culicinae</taxon>
        <taxon>Culicini</taxon>
        <taxon>Culex</taxon>
        <taxon>Culex</taxon>
    </lineage>
</organism>
<evidence type="ECO:0000313" key="1">
    <source>
        <dbReference type="EMBL" id="CAG6479805.1"/>
    </source>
</evidence>
<reference evidence="1" key="1">
    <citation type="submission" date="2021-05" db="EMBL/GenBank/DDBJ databases">
        <authorList>
            <person name="Alioto T."/>
            <person name="Alioto T."/>
            <person name="Gomez Garrido J."/>
        </authorList>
    </citation>
    <scope>NUCLEOTIDE SEQUENCE</scope>
</reference>
<dbReference type="EMBL" id="HBUE01179952">
    <property type="protein sequence ID" value="CAG6519724.1"/>
    <property type="molecule type" value="Transcribed_RNA"/>
</dbReference>